<comment type="caution">
    <text evidence="7">The sequence shown here is derived from an EMBL/GenBank/DDBJ whole genome shotgun (WGS) entry which is preliminary data.</text>
</comment>
<sequence>MRILGIDYGDSRIGVAVSDEGSRLAFGVCVVDASKGRKHAVTELLKLKEKYGAELAVIGLPSHLNGTKGDRAVVTEKFARALGEAAPDLAIVFEDERLTTKYADRLMLESGKRQKEKGESDKLAAMIILQGYLDRMNADRQGE</sequence>
<keyword evidence="1 5" id="KW-0963">Cytoplasm</keyword>
<dbReference type="InterPro" id="IPR037027">
    <property type="entry name" value="YqgF/RNaseH-like_dom_sf"/>
</dbReference>
<dbReference type="PANTHER" id="PTHR33317">
    <property type="entry name" value="POLYNUCLEOTIDYL TRANSFERASE, RIBONUCLEASE H-LIKE SUPERFAMILY PROTEIN"/>
    <property type="match status" value="1"/>
</dbReference>
<comment type="similarity">
    <text evidence="5">Belongs to the YqgF HJR family.</text>
</comment>
<evidence type="ECO:0000256" key="4">
    <source>
        <dbReference type="ARBA" id="ARBA00022801"/>
    </source>
</evidence>
<dbReference type="NCBIfam" id="TIGR00250">
    <property type="entry name" value="RNAse_H_YqgF"/>
    <property type="match status" value="1"/>
</dbReference>
<evidence type="ECO:0000313" key="7">
    <source>
        <dbReference type="EMBL" id="HIU30127.1"/>
    </source>
</evidence>
<organism evidence="7 8">
    <name type="scientific">Candidatus Egerieisoma faecipullorum</name>
    <dbReference type="NCBI Taxonomy" id="2840963"/>
    <lineage>
        <taxon>Bacteria</taxon>
        <taxon>Bacillati</taxon>
        <taxon>Bacillota</taxon>
        <taxon>Clostridia</taxon>
        <taxon>Eubacteriales</taxon>
        <taxon>Clostridiaceae</taxon>
        <taxon>Clostridiaceae incertae sedis</taxon>
        <taxon>Candidatus Egerieisoma</taxon>
    </lineage>
</organism>
<accession>A0A9D1LBA7</accession>
<dbReference type="GO" id="GO:0016788">
    <property type="term" value="F:hydrolase activity, acting on ester bonds"/>
    <property type="evidence" value="ECO:0007669"/>
    <property type="project" value="UniProtKB-UniRule"/>
</dbReference>
<evidence type="ECO:0000256" key="3">
    <source>
        <dbReference type="ARBA" id="ARBA00022722"/>
    </source>
</evidence>
<reference evidence="7" key="1">
    <citation type="submission" date="2020-10" db="EMBL/GenBank/DDBJ databases">
        <authorList>
            <person name="Gilroy R."/>
        </authorList>
    </citation>
    <scope>NUCLEOTIDE SEQUENCE</scope>
    <source>
        <strain evidence="7">CHK195-4489</strain>
    </source>
</reference>
<dbReference type="GO" id="GO:0000967">
    <property type="term" value="P:rRNA 5'-end processing"/>
    <property type="evidence" value="ECO:0007669"/>
    <property type="project" value="UniProtKB-UniRule"/>
</dbReference>
<keyword evidence="3 5" id="KW-0540">Nuclease</keyword>
<protein>
    <recommendedName>
        <fullName evidence="5">Putative pre-16S rRNA nuclease</fullName>
        <ecNumber evidence="5">3.1.-.-</ecNumber>
    </recommendedName>
</protein>
<name>A0A9D1LBA7_9CLOT</name>
<dbReference type="Pfam" id="PF03652">
    <property type="entry name" value="RuvX"/>
    <property type="match status" value="1"/>
</dbReference>
<keyword evidence="4 5" id="KW-0378">Hydrolase</keyword>
<evidence type="ECO:0000256" key="1">
    <source>
        <dbReference type="ARBA" id="ARBA00022490"/>
    </source>
</evidence>
<evidence type="ECO:0000259" key="6">
    <source>
        <dbReference type="SMART" id="SM00732"/>
    </source>
</evidence>
<dbReference type="InterPro" id="IPR005227">
    <property type="entry name" value="YqgF"/>
</dbReference>
<dbReference type="GO" id="GO:0004518">
    <property type="term" value="F:nuclease activity"/>
    <property type="evidence" value="ECO:0007669"/>
    <property type="project" value="UniProtKB-KW"/>
</dbReference>
<dbReference type="EMBL" id="DVMM01000160">
    <property type="protein sequence ID" value="HIU30127.1"/>
    <property type="molecule type" value="Genomic_DNA"/>
</dbReference>
<dbReference type="HAMAP" id="MF_00651">
    <property type="entry name" value="Nuclease_YqgF"/>
    <property type="match status" value="1"/>
</dbReference>
<feature type="domain" description="YqgF/RNase H-like" evidence="6">
    <location>
        <begin position="1"/>
        <end position="103"/>
    </location>
</feature>
<dbReference type="EC" id="3.1.-.-" evidence="5"/>
<reference evidence="7" key="2">
    <citation type="journal article" date="2021" name="PeerJ">
        <title>Extensive microbial diversity within the chicken gut microbiome revealed by metagenomics and culture.</title>
        <authorList>
            <person name="Gilroy R."/>
            <person name="Ravi A."/>
            <person name="Getino M."/>
            <person name="Pursley I."/>
            <person name="Horton D.L."/>
            <person name="Alikhan N.F."/>
            <person name="Baker D."/>
            <person name="Gharbi K."/>
            <person name="Hall N."/>
            <person name="Watson M."/>
            <person name="Adriaenssens E.M."/>
            <person name="Foster-Nyarko E."/>
            <person name="Jarju S."/>
            <person name="Secka A."/>
            <person name="Antonio M."/>
            <person name="Oren A."/>
            <person name="Chaudhuri R.R."/>
            <person name="La Ragione R."/>
            <person name="Hildebrand F."/>
            <person name="Pallen M.J."/>
        </authorList>
    </citation>
    <scope>NUCLEOTIDE SEQUENCE</scope>
    <source>
        <strain evidence="7">CHK195-4489</strain>
    </source>
</reference>
<dbReference type="AlphaFoldDB" id="A0A9D1LBA7"/>
<dbReference type="CDD" id="cd16964">
    <property type="entry name" value="YqgF"/>
    <property type="match status" value="1"/>
</dbReference>
<dbReference type="SMART" id="SM00732">
    <property type="entry name" value="YqgFc"/>
    <property type="match status" value="1"/>
</dbReference>
<dbReference type="InterPro" id="IPR012337">
    <property type="entry name" value="RNaseH-like_sf"/>
</dbReference>
<comment type="function">
    <text evidence="5">Could be a nuclease involved in processing of the 5'-end of pre-16S rRNA.</text>
</comment>
<dbReference type="Proteomes" id="UP000824089">
    <property type="component" value="Unassembled WGS sequence"/>
</dbReference>
<dbReference type="InterPro" id="IPR006641">
    <property type="entry name" value="YqgF/RNaseH-like_dom"/>
</dbReference>
<evidence type="ECO:0000256" key="5">
    <source>
        <dbReference type="HAMAP-Rule" id="MF_00651"/>
    </source>
</evidence>
<proteinExistence type="inferred from homology"/>
<dbReference type="SUPFAM" id="SSF53098">
    <property type="entry name" value="Ribonuclease H-like"/>
    <property type="match status" value="1"/>
</dbReference>
<keyword evidence="2 5" id="KW-0690">Ribosome biogenesis</keyword>
<dbReference type="PANTHER" id="PTHR33317:SF4">
    <property type="entry name" value="POLYNUCLEOTIDYL TRANSFERASE, RIBONUCLEASE H-LIKE SUPERFAMILY PROTEIN"/>
    <property type="match status" value="1"/>
</dbReference>
<dbReference type="Gene3D" id="3.30.420.140">
    <property type="entry name" value="YqgF/RNase H-like domain"/>
    <property type="match status" value="1"/>
</dbReference>
<evidence type="ECO:0000313" key="8">
    <source>
        <dbReference type="Proteomes" id="UP000824089"/>
    </source>
</evidence>
<dbReference type="GO" id="GO:0005829">
    <property type="term" value="C:cytosol"/>
    <property type="evidence" value="ECO:0007669"/>
    <property type="project" value="TreeGrafter"/>
</dbReference>
<gene>
    <name evidence="7" type="primary">ruvX</name>
    <name evidence="7" type="ORF">IAD50_07520</name>
</gene>
<evidence type="ECO:0000256" key="2">
    <source>
        <dbReference type="ARBA" id="ARBA00022517"/>
    </source>
</evidence>
<comment type="subcellular location">
    <subcellularLocation>
        <location evidence="5">Cytoplasm</location>
    </subcellularLocation>
</comment>